<dbReference type="EMBL" id="JBANMG010000002">
    <property type="protein sequence ID" value="KAK6956105.1"/>
    <property type="molecule type" value="Genomic_DNA"/>
</dbReference>
<evidence type="ECO:0000313" key="3">
    <source>
        <dbReference type="Proteomes" id="UP001369815"/>
    </source>
</evidence>
<name>A0AAX6MU12_9PEZI</name>
<evidence type="ECO:0000313" key="2">
    <source>
        <dbReference type="EMBL" id="KAK6956105.1"/>
    </source>
</evidence>
<keyword evidence="1" id="KW-1133">Transmembrane helix</keyword>
<accession>A0AAX6MU12</accession>
<comment type="caution">
    <text evidence="2">The sequence shown here is derived from an EMBL/GenBank/DDBJ whole genome shotgun (WGS) entry which is preliminary data.</text>
</comment>
<dbReference type="AlphaFoldDB" id="A0AAX6MU12"/>
<protein>
    <submittedName>
        <fullName evidence="2">Uncharacterized protein</fullName>
    </submittedName>
</protein>
<reference evidence="2 3" key="1">
    <citation type="journal article" date="2024" name="Front Chem Biol">
        <title>Unveiling the potential of Daldinia eschscholtzii MFLUCC 19-0629 through bioactivity and bioinformatics studies for enhanced sustainable agriculture production.</title>
        <authorList>
            <person name="Brooks S."/>
            <person name="Weaver J.A."/>
            <person name="Klomchit A."/>
            <person name="Alharthi S.A."/>
            <person name="Onlamun T."/>
            <person name="Nurani R."/>
            <person name="Vong T.K."/>
            <person name="Alberti F."/>
            <person name="Greco C."/>
        </authorList>
    </citation>
    <scope>NUCLEOTIDE SEQUENCE [LARGE SCALE GENOMIC DNA]</scope>
    <source>
        <strain evidence="2">MFLUCC 19-0629</strain>
    </source>
</reference>
<evidence type="ECO:0000256" key="1">
    <source>
        <dbReference type="SAM" id="Phobius"/>
    </source>
</evidence>
<keyword evidence="3" id="KW-1185">Reference proteome</keyword>
<proteinExistence type="predicted"/>
<keyword evidence="1" id="KW-0472">Membrane</keyword>
<feature type="transmembrane region" description="Helical" evidence="1">
    <location>
        <begin position="42"/>
        <end position="64"/>
    </location>
</feature>
<organism evidence="2 3">
    <name type="scientific">Daldinia eschscholtzii</name>
    <dbReference type="NCBI Taxonomy" id="292717"/>
    <lineage>
        <taxon>Eukaryota</taxon>
        <taxon>Fungi</taxon>
        <taxon>Dikarya</taxon>
        <taxon>Ascomycota</taxon>
        <taxon>Pezizomycotina</taxon>
        <taxon>Sordariomycetes</taxon>
        <taxon>Xylariomycetidae</taxon>
        <taxon>Xylariales</taxon>
        <taxon>Hypoxylaceae</taxon>
        <taxon>Daldinia</taxon>
    </lineage>
</organism>
<keyword evidence="1" id="KW-0812">Transmembrane</keyword>
<sequence length="250" mass="26753">MPIEENFEFDADHYRQEVKGFSVARLQQQEIAMARKYLSSGFATGLGLGSALFTGGLSLLLAGYKSRSTYVANKKREIIQAELRRRNIKTRHISAKDAAISWSIGAIAALVGVEIGDLTEGITNINQMGAGLPPGANESTGLTTDPGKVAEGMVGQVEQLAAHVKGESAAGVAAQVAATDTIAYHAGMVQAKIIEEHLANEATEATLVALTNPPEEPKPGCSRSKVQRLSCDRCGEKIDVGYCYWRKFSQ</sequence>
<gene>
    <name evidence="2" type="ORF">Daesc_001375</name>
</gene>
<dbReference type="Proteomes" id="UP001369815">
    <property type="component" value="Unassembled WGS sequence"/>
</dbReference>